<keyword evidence="2" id="KW-1185">Reference proteome</keyword>
<gene>
    <name evidence="1" type="ORF">AMTR_s00106p00098070</name>
</gene>
<organism evidence="1 2">
    <name type="scientific">Amborella trichopoda</name>
    <dbReference type="NCBI Taxonomy" id="13333"/>
    <lineage>
        <taxon>Eukaryota</taxon>
        <taxon>Viridiplantae</taxon>
        <taxon>Streptophyta</taxon>
        <taxon>Embryophyta</taxon>
        <taxon>Tracheophyta</taxon>
        <taxon>Spermatophyta</taxon>
        <taxon>Magnoliopsida</taxon>
        <taxon>Amborellales</taxon>
        <taxon>Amborellaceae</taxon>
        <taxon>Amborella</taxon>
    </lineage>
</organism>
<dbReference type="EMBL" id="KI394815">
    <property type="protein sequence ID" value="ERN00719.1"/>
    <property type="molecule type" value="Genomic_DNA"/>
</dbReference>
<evidence type="ECO:0000313" key="2">
    <source>
        <dbReference type="Proteomes" id="UP000017836"/>
    </source>
</evidence>
<proteinExistence type="predicted"/>
<dbReference type="Proteomes" id="UP000017836">
    <property type="component" value="Unassembled WGS sequence"/>
</dbReference>
<dbReference type="AlphaFoldDB" id="W1NZE7"/>
<protein>
    <submittedName>
        <fullName evidence="1">Uncharacterized protein</fullName>
    </submittedName>
</protein>
<accession>W1NZE7</accession>
<evidence type="ECO:0000313" key="1">
    <source>
        <dbReference type="EMBL" id="ERN00719.1"/>
    </source>
</evidence>
<sequence length="155" mass="16279">MPEPLLYRQSAVAPKASLSEHVVAERSSQYAGAMRVTQSTVGASHCDCRSMDSDCRSAILHFRIVVVPEASLSERIAGACSSTAGVRYRYVGACEEDNTVGAHVFNAGALFSIAGALWLQRLHCRQSIVGAYIGTVGASVFTAGAQSSIAGSLQL</sequence>
<reference evidence="2" key="1">
    <citation type="journal article" date="2013" name="Science">
        <title>The Amborella genome and the evolution of flowering plants.</title>
        <authorList>
            <consortium name="Amborella Genome Project"/>
        </authorList>
    </citation>
    <scope>NUCLEOTIDE SEQUENCE [LARGE SCALE GENOMIC DNA]</scope>
</reference>
<dbReference type="Gramene" id="ERN00719">
    <property type="protein sequence ID" value="ERN00719"/>
    <property type="gene ID" value="AMTR_s00106p00098070"/>
</dbReference>
<name>W1NZE7_AMBTC</name>
<dbReference type="HOGENOM" id="CLU_1697893_0_0_1"/>